<evidence type="ECO:0000313" key="6">
    <source>
        <dbReference type="Proteomes" id="UP001054902"/>
    </source>
</evidence>
<reference evidence="5 6" key="1">
    <citation type="journal article" date="2021" name="Sci. Rep.">
        <title>The genome of the diatom Chaetoceros tenuissimus carries an ancient integrated fragment of an extant virus.</title>
        <authorList>
            <person name="Hongo Y."/>
            <person name="Kimura K."/>
            <person name="Takaki Y."/>
            <person name="Yoshida Y."/>
            <person name="Baba S."/>
            <person name="Kobayashi G."/>
            <person name="Nagasaki K."/>
            <person name="Hano T."/>
            <person name="Tomaru Y."/>
        </authorList>
    </citation>
    <scope>NUCLEOTIDE SEQUENCE [LARGE SCALE GENOMIC DNA]</scope>
    <source>
        <strain evidence="5 6">NIES-3715</strain>
    </source>
</reference>
<evidence type="ECO:0000256" key="2">
    <source>
        <dbReference type="ARBA" id="ARBA00023002"/>
    </source>
</evidence>
<name>A0AAD3H140_9STRA</name>
<dbReference type="Proteomes" id="UP001054902">
    <property type="component" value="Unassembled WGS sequence"/>
</dbReference>
<evidence type="ECO:0000256" key="4">
    <source>
        <dbReference type="RuleBase" id="RU000363"/>
    </source>
</evidence>
<gene>
    <name evidence="5" type="ORF">CTEN210_02979</name>
</gene>
<dbReference type="InterPro" id="IPR036291">
    <property type="entry name" value="NAD(P)-bd_dom_sf"/>
</dbReference>
<dbReference type="PRINTS" id="PR00081">
    <property type="entry name" value="GDHRDH"/>
</dbReference>
<dbReference type="GO" id="GO:0016491">
    <property type="term" value="F:oxidoreductase activity"/>
    <property type="evidence" value="ECO:0007669"/>
    <property type="project" value="UniProtKB-KW"/>
</dbReference>
<dbReference type="Pfam" id="PF00106">
    <property type="entry name" value="adh_short"/>
    <property type="match status" value="1"/>
</dbReference>
<dbReference type="AlphaFoldDB" id="A0AAD3H140"/>
<keyword evidence="6" id="KW-1185">Reference proteome</keyword>
<dbReference type="EMBL" id="BLLK01000022">
    <property type="protein sequence ID" value="GFH46505.1"/>
    <property type="molecule type" value="Genomic_DNA"/>
</dbReference>
<accession>A0AAD3H140</accession>
<evidence type="ECO:0000256" key="3">
    <source>
        <dbReference type="ARBA" id="ARBA00037096"/>
    </source>
</evidence>
<evidence type="ECO:0000256" key="1">
    <source>
        <dbReference type="ARBA" id="ARBA00006484"/>
    </source>
</evidence>
<comment type="caution">
    <text evidence="5">The sequence shown here is derived from an EMBL/GenBank/DDBJ whole genome shotgun (WGS) entry which is preliminary data.</text>
</comment>
<dbReference type="InterPro" id="IPR020904">
    <property type="entry name" value="Sc_DH/Rdtase_CS"/>
</dbReference>
<sequence length="287" mass="31184">MGSFQSKNEWTSEGKNVLITGASSGIGLELAKQFAKQGASLALLARSKDTLAKVADECINLGSPRAEIFVCDLTNEADIKKSMESIKDTMGTLDVVILNAGRSQGCYFEEIKDVDSIGYMIKLNVTSVISCLHFLLPIVPKSSSSRIVFISSVAGLIGVPYRTIYCSSKHAMAGFVNALRIELLDSYGKDSPVVQLINFPEVKGTNLNAGRMDFGADLPPAQFKEGVILDVKQACTMLLEQIALGAREWGQPFKFKVLLPLRGLIANVLDKIILKTVKKTHFRPVIA</sequence>
<evidence type="ECO:0000313" key="5">
    <source>
        <dbReference type="EMBL" id="GFH46505.1"/>
    </source>
</evidence>
<dbReference type="PRINTS" id="PR00080">
    <property type="entry name" value="SDRFAMILY"/>
</dbReference>
<protein>
    <submittedName>
        <fullName evidence="5">Uncharacterized protein</fullName>
    </submittedName>
</protein>
<organism evidence="5 6">
    <name type="scientific">Chaetoceros tenuissimus</name>
    <dbReference type="NCBI Taxonomy" id="426638"/>
    <lineage>
        <taxon>Eukaryota</taxon>
        <taxon>Sar</taxon>
        <taxon>Stramenopiles</taxon>
        <taxon>Ochrophyta</taxon>
        <taxon>Bacillariophyta</taxon>
        <taxon>Coscinodiscophyceae</taxon>
        <taxon>Chaetocerotophycidae</taxon>
        <taxon>Chaetocerotales</taxon>
        <taxon>Chaetocerotaceae</taxon>
        <taxon>Chaetoceros</taxon>
    </lineage>
</organism>
<dbReference type="SUPFAM" id="SSF51735">
    <property type="entry name" value="NAD(P)-binding Rossmann-fold domains"/>
    <property type="match status" value="1"/>
</dbReference>
<dbReference type="PANTHER" id="PTHR44196">
    <property type="entry name" value="DEHYDROGENASE/REDUCTASE SDR FAMILY MEMBER 7B"/>
    <property type="match status" value="1"/>
</dbReference>
<dbReference type="InterPro" id="IPR002347">
    <property type="entry name" value="SDR_fam"/>
</dbReference>
<dbReference type="GO" id="GO:0016020">
    <property type="term" value="C:membrane"/>
    <property type="evidence" value="ECO:0007669"/>
    <property type="project" value="TreeGrafter"/>
</dbReference>
<dbReference type="PANTHER" id="PTHR44196:SF1">
    <property type="entry name" value="DEHYDROGENASE_REDUCTASE SDR FAMILY MEMBER 7B"/>
    <property type="match status" value="1"/>
</dbReference>
<proteinExistence type="inferred from homology"/>
<keyword evidence="2" id="KW-0560">Oxidoreductase</keyword>
<dbReference type="Gene3D" id="3.40.50.720">
    <property type="entry name" value="NAD(P)-binding Rossmann-like Domain"/>
    <property type="match status" value="1"/>
</dbReference>
<comment type="similarity">
    <text evidence="1 4">Belongs to the short-chain dehydrogenases/reductases (SDR) family.</text>
</comment>
<comment type="function">
    <text evidence="3">Putative oxidoreductase.</text>
</comment>
<dbReference type="PROSITE" id="PS00061">
    <property type="entry name" value="ADH_SHORT"/>
    <property type="match status" value="1"/>
</dbReference>